<dbReference type="Proteomes" id="UP000290848">
    <property type="component" value="Unassembled WGS sequence"/>
</dbReference>
<feature type="binding site" evidence="3">
    <location>
        <position position="286"/>
    </location>
    <ligand>
        <name>Zn(2+)</name>
        <dbReference type="ChEBI" id="CHEBI:29105"/>
        <label>2</label>
    </ligand>
</feature>
<feature type="binding site" evidence="3">
    <location>
        <position position="151"/>
    </location>
    <ligand>
        <name>Mg(2+)</name>
        <dbReference type="ChEBI" id="CHEBI:18420"/>
    </ligand>
</feature>
<comment type="similarity">
    <text evidence="4">Belongs to the alkaline phosphatase family.</text>
</comment>
<evidence type="ECO:0000256" key="3">
    <source>
        <dbReference type="PIRSR" id="PIRSR601952-2"/>
    </source>
</evidence>
<dbReference type="Pfam" id="PF00245">
    <property type="entry name" value="Alk_phosphatase"/>
    <property type="match status" value="1"/>
</dbReference>
<feature type="binding site" evidence="3">
    <location>
        <position position="153"/>
    </location>
    <ligand>
        <name>Mg(2+)</name>
        <dbReference type="ChEBI" id="CHEBI:18420"/>
    </ligand>
</feature>
<dbReference type="AlphaFoldDB" id="A0A4Q0MDD5"/>
<dbReference type="PANTHER" id="PTHR11596:SF5">
    <property type="entry name" value="ALKALINE PHOSPHATASE"/>
    <property type="match status" value="1"/>
</dbReference>
<feature type="binding site" evidence="3">
    <location>
        <position position="290"/>
    </location>
    <ligand>
        <name>Zn(2+)</name>
        <dbReference type="ChEBI" id="CHEBI:29105"/>
        <label>2</label>
    </ligand>
</feature>
<reference evidence="5 6" key="1">
    <citation type="submission" date="2018-12" db="EMBL/GenBank/DDBJ databases">
        <title>The Draft Genome Sequence of the Soil Bacterium Pedobacter tournemirensis R1.</title>
        <authorList>
            <person name="He J."/>
        </authorList>
    </citation>
    <scope>NUCLEOTIDE SEQUENCE [LARGE SCALE GENOMIC DNA]</scope>
    <source>
        <strain evidence="5 6">R1</strain>
    </source>
</reference>
<name>A0A4Q0MDD5_9SPHI</name>
<evidence type="ECO:0000256" key="2">
    <source>
        <dbReference type="PIRSR" id="PIRSR601952-1"/>
    </source>
</evidence>
<proteinExistence type="inferred from homology"/>
<dbReference type="SUPFAM" id="SSF53649">
    <property type="entry name" value="Alkaline phosphatase-like"/>
    <property type="match status" value="1"/>
</dbReference>
<feature type="binding site" evidence="3">
    <location>
        <position position="281"/>
    </location>
    <ligand>
        <name>Mg(2+)</name>
        <dbReference type="ChEBI" id="CHEBI:18420"/>
    </ligand>
</feature>
<keyword evidence="3" id="KW-0862">Zinc</keyword>
<feature type="binding site" evidence="3">
    <location>
        <position position="328"/>
    </location>
    <ligand>
        <name>Zn(2+)</name>
        <dbReference type="ChEBI" id="CHEBI:29105"/>
        <label>2</label>
    </ligand>
</feature>
<comment type="cofactor">
    <cofactor evidence="3">
        <name>Zn(2+)</name>
        <dbReference type="ChEBI" id="CHEBI:29105"/>
    </cofactor>
    <text evidence="3">Binds 2 Zn(2+) ions.</text>
</comment>
<dbReference type="GO" id="GO:0046872">
    <property type="term" value="F:metal ion binding"/>
    <property type="evidence" value="ECO:0007669"/>
    <property type="project" value="UniProtKB-KW"/>
</dbReference>
<keyword evidence="3" id="KW-0460">Magnesium</keyword>
<keyword evidence="3" id="KW-0479">Metal-binding</keyword>
<dbReference type="SMART" id="SM00098">
    <property type="entry name" value="alkPPc"/>
    <property type="match status" value="1"/>
</dbReference>
<dbReference type="GO" id="GO:0004035">
    <property type="term" value="F:alkaline phosphatase activity"/>
    <property type="evidence" value="ECO:0007669"/>
    <property type="project" value="TreeGrafter"/>
</dbReference>
<comment type="cofactor">
    <cofactor evidence="3">
        <name>Mg(2+)</name>
        <dbReference type="ChEBI" id="CHEBI:18420"/>
    </cofactor>
    <text evidence="3">Binds 1 Mg(2+) ion.</text>
</comment>
<dbReference type="InterPro" id="IPR001952">
    <property type="entry name" value="Alkaline_phosphatase"/>
</dbReference>
<dbReference type="PANTHER" id="PTHR11596">
    <property type="entry name" value="ALKALINE PHOSPHATASE"/>
    <property type="match status" value="1"/>
</dbReference>
<dbReference type="Gene3D" id="1.10.60.40">
    <property type="match status" value="1"/>
</dbReference>
<feature type="binding site" evidence="3">
    <location>
        <position position="50"/>
    </location>
    <ligand>
        <name>Mg(2+)</name>
        <dbReference type="ChEBI" id="CHEBI:18420"/>
    </ligand>
</feature>
<comment type="caution">
    <text evidence="5">The sequence shown here is derived from an EMBL/GenBank/DDBJ whole genome shotgun (WGS) entry which is preliminary data.</text>
</comment>
<protein>
    <submittedName>
        <fullName evidence="5">Alkaline phosphatase</fullName>
    </submittedName>
</protein>
<feature type="binding site" evidence="3">
    <location>
        <position position="432"/>
    </location>
    <ligand>
        <name>Zn(2+)</name>
        <dbReference type="ChEBI" id="CHEBI:29105"/>
        <label>2</label>
    </ligand>
</feature>
<dbReference type="PRINTS" id="PR00113">
    <property type="entry name" value="ALKPHPHTASE"/>
</dbReference>
<feature type="binding site" evidence="3">
    <location>
        <position position="50"/>
    </location>
    <ligand>
        <name>Zn(2+)</name>
        <dbReference type="ChEBI" id="CHEBI:29105"/>
        <label>2</label>
    </ligand>
</feature>
<evidence type="ECO:0000256" key="1">
    <source>
        <dbReference type="ARBA" id="ARBA00022553"/>
    </source>
</evidence>
<dbReference type="Gene3D" id="3.40.720.10">
    <property type="entry name" value="Alkaline Phosphatase, subunit A"/>
    <property type="match status" value="1"/>
</dbReference>
<sequence length="470" mass="51428">MKRRDFFKNTSLAAIGSAFLSPVDLLASIPANKRRSDGKTAKNIIFMVSDGMSIGTLTMANLLLQRKEGRESNWVRLYHENKVRRAMMDTASANSLVTDSAAASSSWGGGVRVNNGSLNVGPDGTEHKPILQKFKAAGKSVGCVTSVPVTHATPAGFCINNNKRGDQGEIALQYLPLKFDIMLGGGLEYFLAEKRKDKTDLFGKYKSTGYTVLQSRNDLMKLSLSSDKPVMGVFYEDGLPYALDRDHTDGLKAATPSLAEMTSQAISYLRKNKKGFVMQVEGGKVDWSAHANDVGALLYDQIAFDEAIKVAIDFAEQDQETLVVITTDHGNANPGLFSGGKANENFDKIQHFKHTNEWILKGVDRAFIVPRLIERIEAAQGIVITKDEASSLLKHFSAADADGIYNPYKLPFRELAEIQTKYTSVGWGSMDHSGDYVEVAMCGPGSELLNPFVKNTELHNLMLEATGLRA</sequence>
<evidence type="ECO:0000313" key="6">
    <source>
        <dbReference type="Proteomes" id="UP000290848"/>
    </source>
</evidence>
<dbReference type="RefSeq" id="WP_128768500.1">
    <property type="nucleotide sequence ID" value="NZ_RXOC01000003.1"/>
</dbReference>
<accession>A0A4Q0MDD5</accession>
<dbReference type="InterPro" id="IPR017850">
    <property type="entry name" value="Alkaline_phosphatase_core_sf"/>
</dbReference>
<keyword evidence="1" id="KW-0597">Phosphoprotein</keyword>
<dbReference type="EMBL" id="RXOC01000003">
    <property type="protein sequence ID" value="RXF71254.1"/>
    <property type="molecule type" value="Genomic_DNA"/>
</dbReference>
<evidence type="ECO:0000313" key="5">
    <source>
        <dbReference type="EMBL" id="RXF71254.1"/>
    </source>
</evidence>
<organism evidence="5 6">
    <name type="scientific">Arcticibacter tournemirensis</name>
    <dbReference type="NCBI Taxonomy" id="699437"/>
    <lineage>
        <taxon>Bacteria</taxon>
        <taxon>Pseudomonadati</taxon>
        <taxon>Bacteroidota</taxon>
        <taxon>Sphingobacteriia</taxon>
        <taxon>Sphingobacteriales</taxon>
        <taxon>Sphingobacteriaceae</taxon>
        <taxon>Arcticibacter</taxon>
    </lineage>
</organism>
<gene>
    <name evidence="5" type="ORF">EKH83_06070</name>
</gene>
<feature type="binding site" evidence="3">
    <location>
        <position position="329"/>
    </location>
    <ligand>
        <name>Zn(2+)</name>
        <dbReference type="ChEBI" id="CHEBI:29105"/>
        <label>2</label>
    </ligand>
</feature>
<evidence type="ECO:0000256" key="4">
    <source>
        <dbReference type="RuleBase" id="RU003946"/>
    </source>
</evidence>
<feature type="active site" description="Phosphoserine intermediate" evidence="2">
    <location>
        <position position="100"/>
    </location>
</feature>
<dbReference type="CDD" id="cd16012">
    <property type="entry name" value="ALP"/>
    <property type="match status" value="1"/>
</dbReference>